<evidence type="ECO:0000256" key="5">
    <source>
        <dbReference type="SAM" id="SignalP"/>
    </source>
</evidence>
<dbReference type="PANTHER" id="PTHR11474:SF32">
    <property type="entry name" value="TYROSINASE"/>
    <property type="match status" value="1"/>
</dbReference>
<feature type="domain" description="Tyrosinase copper-binding" evidence="6">
    <location>
        <begin position="120"/>
        <end position="137"/>
    </location>
</feature>
<accession>A0A167RLD3</accession>
<dbReference type="InterPro" id="IPR050316">
    <property type="entry name" value="Tyrosinase/Hemocyanin"/>
</dbReference>
<dbReference type="RefSeq" id="XP_018702583.1">
    <property type="nucleotide sequence ID" value="XM_018850095.1"/>
</dbReference>
<dbReference type="Pfam" id="PF18132">
    <property type="entry name" value="Tyrosinase_C"/>
    <property type="match status" value="1"/>
</dbReference>
<keyword evidence="2" id="KW-0479">Metal-binding</keyword>
<dbReference type="InterPro" id="IPR002227">
    <property type="entry name" value="Tyrosinase_Cu-bd"/>
</dbReference>
<feature type="signal peptide" evidence="5">
    <location>
        <begin position="1"/>
        <end position="17"/>
    </location>
</feature>
<keyword evidence="3" id="KW-0560">Oxidoreductase</keyword>
<dbReference type="OrthoDB" id="6132182at2759"/>
<dbReference type="SUPFAM" id="SSF48056">
    <property type="entry name" value="Di-copper centre-containing domain"/>
    <property type="match status" value="1"/>
</dbReference>
<comment type="caution">
    <text evidence="7">The sequence shown here is derived from an EMBL/GenBank/DDBJ whole genome shotgun (WGS) entry which is preliminary data.</text>
</comment>
<dbReference type="GO" id="GO:0046872">
    <property type="term" value="F:metal ion binding"/>
    <property type="evidence" value="ECO:0007669"/>
    <property type="project" value="UniProtKB-KW"/>
</dbReference>
<dbReference type="GeneID" id="30022783"/>
<dbReference type="InterPro" id="IPR041640">
    <property type="entry name" value="Tyrosinase_C"/>
</dbReference>
<dbReference type="PROSITE" id="PS00497">
    <property type="entry name" value="TYROSINASE_1"/>
    <property type="match status" value="1"/>
</dbReference>
<organism evidence="7 8">
    <name type="scientific">Cordyceps fumosorosea (strain ARSEF 2679)</name>
    <name type="common">Isaria fumosorosea</name>
    <dbReference type="NCBI Taxonomy" id="1081104"/>
    <lineage>
        <taxon>Eukaryota</taxon>
        <taxon>Fungi</taxon>
        <taxon>Dikarya</taxon>
        <taxon>Ascomycota</taxon>
        <taxon>Pezizomycotina</taxon>
        <taxon>Sordariomycetes</taxon>
        <taxon>Hypocreomycetidae</taxon>
        <taxon>Hypocreales</taxon>
        <taxon>Cordycipitaceae</taxon>
        <taxon>Cordyceps</taxon>
    </lineage>
</organism>
<name>A0A167RLD3_CORFA</name>
<evidence type="ECO:0000259" key="6">
    <source>
        <dbReference type="PROSITE" id="PS00497"/>
    </source>
</evidence>
<keyword evidence="5" id="KW-0732">Signal</keyword>
<proteinExistence type="predicted"/>
<keyword evidence="4" id="KW-0503">Monooxygenase</keyword>
<evidence type="ECO:0000256" key="4">
    <source>
        <dbReference type="ARBA" id="ARBA00023033"/>
    </source>
</evidence>
<evidence type="ECO:0000256" key="1">
    <source>
        <dbReference type="ARBA" id="ARBA00001973"/>
    </source>
</evidence>
<evidence type="ECO:0000256" key="2">
    <source>
        <dbReference type="ARBA" id="ARBA00022723"/>
    </source>
</evidence>
<reference evidence="7 8" key="1">
    <citation type="journal article" date="2016" name="Genome Biol. Evol.">
        <title>Divergent and convergent evolution of fungal pathogenicity.</title>
        <authorList>
            <person name="Shang Y."/>
            <person name="Xiao G."/>
            <person name="Zheng P."/>
            <person name="Cen K."/>
            <person name="Zhan S."/>
            <person name="Wang C."/>
        </authorList>
    </citation>
    <scope>NUCLEOTIDE SEQUENCE [LARGE SCALE GENOMIC DNA]</scope>
    <source>
        <strain evidence="7 8">ARSEF 2679</strain>
    </source>
</reference>
<dbReference type="EMBL" id="AZHB01000017">
    <property type="protein sequence ID" value="OAA58708.1"/>
    <property type="molecule type" value="Genomic_DNA"/>
</dbReference>
<dbReference type="Gene3D" id="1.10.1280.10">
    <property type="entry name" value="Di-copper center containing domain from catechol oxidase"/>
    <property type="match status" value="1"/>
</dbReference>
<keyword evidence="8" id="KW-1185">Reference proteome</keyword>
<protein>
    <submittedName>
        <fullName evidence="7">Tyrosinase</fullName>
    </submittedName>
</protein>
<feature type="chain" id="PRO_5007891925" evidence="5">
    <location>
        <begin position="18"/>
        <end position="537"/>
    </location>
</feature>
<comment type="cofactor">
    <cofactor evidence="1">
        <name>Cu(2+)</name>
        <dbReference type="ChEBI" id="CHEBI:29036"/>
    </cofactor>
</comment>
<dbReference type="GO" id="GO:0004497">
    <property type="term" value="F:monooxygenase activity"/>
    <property type="evidence" value="ECO:0007669"/>
    <property type="project" value="UniProtKB-KW"/>
</dbReference>
<evidence type="ECO:0000313" key="8">
    <source>
        <dbReference type="Proteomes" id="UP000076744"/>
    </source>
</evidence>
<gene>
    <name evidence="7" type="ORF">ISF_06491</name>
</gene>
<dbReference type="PANTHER" id="PTHR11474">
    <property type="entry name" value="TYROSINASE FAMILY MEMBER"/>
    <property type="match status" value="1"/>
</dbReference>
<sequence>MLLTLLLALAGVVASTARSYDYGIDIDQLIRRQDPAAKIIVGKLPLASNGSTPIRPEIRDMRKNGYMWDLYILALSMFQSVGQDQSLSWYQIAGIHGVPFQPWNGVQPAPGASQSGYCTHSSVLFPLWHRPYLALYEQQMFKLANAIAGLFTNATERNLYQQAASRFRIPYWDWSLPAPPGETHFPDCFWSPVILQYGPNGLQHIRNPLFSYMFHPVEEDAFIWNPLKRWSETKRAPNMTVSETAPPSENFQVSAALLSKLPELQQRLYIIFSNYHEFNAFSNKAWASSQKASNLDSLESIHDIIHLYGGLKGHMTVALQQSLVRKINTWYGASSPAGIAAKDSQLRVSALEKTGGLWSTKASKGVPNIKLTATDPPSDKIVKAGAYTEWIANVQVNVEALEGVFDVHFFVGAPADNPTDWTLSPNQIGTVAIFAMNHSTGSQSKISGTLPLTTALMKLVATGTLPNLDPSAVTPFLRRTLEVRVRSHNDSVVDLARVEGLHIEISSTCVKVPASDVELPTWGDSTLELTVWRDEIS</sequence>
<dbReference type="STRING" id="1081104.A0A167RLD3"/>
<evidence type="ECO:0000256" key="3">
    <source>
        <dbReference type="ARBA" id="ARBA00023002"/>
    </source>
</evidence>
<dbReference type="Proteomes" id="UP000076744">
    <property type="component" value="Unassembled WGS sequence"/>
</dbReference>
<dbReference type="Gene3D" id="2.60.310.20">
    <property type="match status" value="1"/>
</dbReference>
<dbReference type="Pfam" id="PF00264">
    <property type="entry name" value="Tyrosinase"/>
    <property type="match status" value="1"/>
</dbReference>
<evidence type="ECO:0000313" key="7">
    <source>
        <dbReference type="EMBL" id="OAA58708.1"/>
    </source>
</evidence>
<dbReference type="InterPro" id="IPR008922">
    <property type="entry name" value="Di-copper_centre_dom_sf"/>
</dbReference>
<dbReference type="AlphaFoldDB" id="A0A167RLD3"/>